<evidence type="ECO:0000313" key="4">
    <source>
        <dbReference type="Proteomes" id="UP000011744"/>
    </source>
</evidence>
<dbReference type="GO" id="GO:0016616">
    <property type="term" value="F:oxidoreductase activity, acting on the CH-OH group of donors, NAD or NADP as acceptor"/>
    <property type="evidence" value="ECO:0007669"/>
    <property type="project" value="TreeGrafter"/>
</dbReference>
<dbReference type="EMBL" id="AONQ01000037">
    <property type="protein sequence ID" value="EME69324.1"/>
    <property type="molecule type" value="Genomic_DNA"/>
</dbReference>
<evidence type="ECO:0000313" key="3">
    <source>
        <dbReference type="EMBL" id="EME69324.1"/>
    </source>
</evidence>
<dbReference type="STRING" id="1244869.H261_13950"/>
<reference evidence="3 4" key="1">
    <citation type="journal article" date="2014" name="Genome Announc.">
        <title>Draft Genome Sequence of Magnetospirillum sp. Strain SO-1, a Freshwater Magnetotactic Bacterium Isolated from the Ol'khovka River, Russia.</title>
        <authorList>
            <person name="Grouzdev D.S."/>
            <person name="Dziuba M.V."/>
            <person name="Sukhacheva M.S."/>
            <person name="Mardanov A.V."/>
            <person name="Beletskiy A.V."/>
            <person name="Kuznetsov B.B."/>
            <person name="Skryabin K.G."/>
        </authorList>
    </citation>
    <scope>NUCLEOTIDE SEQUENCE [LARGE SCALE GENOMIC DNA]</scope>
    <source>
        <strain evidence="3 4">SO-1</strain>
    </source>
</reference>
<comment type="similarity">
    <text evidence="1">Belongs to the short-chain dehydrogenases/reductases (SDR) family.</text>
</comment>
<evidence type="ECO:0000256" key="1">
    <source>
        <dbReference type="ARBA" id="ARBA00006484"/>
    </source>
</evidence>
<dbReference type="InterPro" id="IPR036291">
    <property type="entry name" value="NAD(P)-bd_dom_sf"/>
</dbReference>
<dbReference type="PANTHER" id="PTHR42760:SF133">
    <property type="entry name" value="3-OXOACYL-[ACYL-CARRIER-PROTEIN] REDUCTASE"/>
    <property type="match status" value="1"/>
</dbReference>
<dbReference type="Proteomes" id="UP000011744">
    <property type="component" value="Unassembled WGS sequence"/>
</dbReference>
<dbReference type="AlphaFoldDB" id="M3A9Y9"/>
<dbReference type="RefSeq" id="WP_008618592.1">
    <property type="nucleotide sequence ID" value="NZ_AONQ01000037.1"/>
</dbReference>
<organism evidence="3 4">
    <name type="scientific">Paramagnetospirillum caucaseum</name>
    <dbReference type="NCBI Taxonomy" id="1244869"/>
    <lineage>
        <taxon>Bacteria</taxon>
        <taxon>Pseudomonadati</taxon>
        <taxon>Pseudomonadota</taxon>
        <taxon>Alphaproteobacteria</taxon>
        <taxon>Rhodospirillales</taxon>
        <taxon>Magnetospirillaceae</taxon>
        <taxon>Paramagnetospirillum</taxon>
    </lineage>
</organism>
<dbReference type="Pfam" id="PF13561">
    <property type="entry name" value="adh_short_C2"/>
    <property type="match status" value="1"/>
</dbReference>
<protein>
    <submittedName>
        <fullName evidence="3">Short-chain dehydrogenase/reductase SDR</fullName>
    </submittedName>
</protein>
<dbReference type="Gene3D" id="3.40.50.720">
    <property type="entry name" value="NAD(P)-binding Rossmann-like Domain"/>
    <property type="match status" value="1"/>
</dbReference>
<dbReference type="PRINTS" id="PR00080">
    <property type="entry name" value="SDRFAMILY"/>
</dbReference>
<comment type="caution">
    <text evidence="3">The sequence shown here is derived from an EMBL/GenBank/DDBJ whole genome shotgun (WGS) entry which is preliminary data.</text>
</comment>
<dbReference type="eggNOG" id="COG1028">
    <property type="taxonomic scope" value="Bacteria"/>
</dbReference>
<dbReference type="OrthoDB" id="9803333at2"/>
<dbReference type="SUPFAM" id="SSF51735">
    <property type="entry name" value="NAD(P)-binding Rossmann-fold domains"/>
    <property type="match status" value="1"/>
</dbReference>
<keyword evidence="4" id="KW-1185">Reference proteome</keyword>
<dbReference type="InterPro" id="IPR002347">
    <property type="entry name" value="SDR_fam"/>
</dbReference>
<keyword evidence="2" id="KW-0560">Oxidoreductase</keyword>
<dbReference type="PANTHER" id="PTHR42760">
    <property type="entry name" value="SHORT-CHAIN DEHYDROGENASES/REDUCTASES FAMILY MEMBER"/>
    <property type="match status" value="1"/>
</dbReference>
<dbReference type="PATRIC" id="fig|1244869.3.peg.2811"/>
<gene>
    <name evidence="3" type="ORF">H261_13950</name>
</gene>
<name>M3A9Y9_9PROT</name>
<sequence length="274" mass="29098">MIPERFSLKGRTAIVTGGAGLLGVEHACALAELGAVPVLWDLDQGRAQETAEAIAREWDVPAFGLGVDITDEAKVEEAVRLTLERTGGIHILINNAANNPKVNDAGGIPGSRLEVFPRAAWDLDIAVGLTGAFLCARLIGSHMAEKGGGVILNIASDLGIIAPDQRLYRKDDVAPECQPVKPVTYSVVKHGLIGLTRYLATYWAEQGVRCNALAPGGVHVDQPDAFVAKLAALIPLGRMARRDEYRGAVQFLCSDASSYMTGAVVSMDGGRTTW</sequence>
<proteinExistence type="inferred from homology"/>
<accession>M3A9Y9</accession>
<dbReference type="PRINTS" id="PR00081">
    <property type="entry name" value="GDHRDH"/>
</dbReference>
<evidence type="ECO:0000256" key="2">
    <source>
        <dbReference type="ARBA" id="ARBA00023002"/>
    </source>
</evidence>